<feature type="transmembrane region" description="Helical" evidence="7">
    <location>
        <begin position="258"/>
        <end position="277"/>
    </location>
</feature>
<accession>N1WB08</accession>
<evidence type="ECO:0000256" key="3">
    <source>
        <dbReference type="ARBA" id="ARBA00022475"/>
    </source>
</evidence>
<name>N1WB08_9LEPT</name>
<dbReference type="OrthoDB" id="9788907at2"/>
<sequence>MIPSFGESLLFWFGLGWLSFGGPAGQISLMHKTLVEEKKWISEDKFSHALNYCMLLPGPEAQQLATYLGWILHGTKGGIFAGLLFILPSVLIFIGISTFYFSYGSLPFVISFLNGVKPAILAIILVAFGNLVQKNLKSNGHILCFILTAIGILFFSIGYPTLLLFSMFFGAVSFYASKKNSLVIDLPFWKRKGLILSKGNDSLFKQTHNDTEENLFSLERSLKKSDVSTFSLEQIDLQTTLDTRRETNSEILKNISRIGSIGLVLWALPIFGILFFLKSEFLFWKEMILFFTKTAFLTFGGAYAILPTVADFATRQAGWISANEMIDGLAFGESTPGPLVMILTFIGFLAGAHKFGGIGSGIFGLLLTAYYTFLPSFIFILGGASLVEKTKESPFLRVTFNYVTACVCGVILYLGIFFAKSIVLESASDWGLWIQNPLARTKWFSLSWTLLSVLFLKLKKEYSIFWIFFSGVFFLGIDLLFHL</sequence>
<evidence type="ECO:0000313" key="8">
    <source>
        <dbReference type="EMBL" id="EMY76125.1"/>
    </source>
</evidence>
<keyword evidence="5 7" id="KW-1133">Transmembrane helix</keyword>
<keyword evidence="9" id="KW-1185">Reference proteome</keyword>
<feature type="transmembrane region" description="Helical" evidence="7">
    <location>
        <begin position="108"/>
        <end position="131"/>
    </location>
</feature>
<feature type="transmembrane region" description="Helical" evidence="7">
    <location>
        <begin position="464"/>
        <end position="481"/>
    </location>
</feature>
<dbReference type="Proteomes" id="UP000012313">
    <property type="component" value="Unassembled WGS sequence"/>
</dbReference>
<dbReference type="AlphaFoldDB" id="N1WB08"/>
<dbReference type="EMBL" id="AOHC02000053">
    <property type="protein sequence ID" value="EMY76125.1"/>
    <property type="molecule type" value="Genomic_DNA"/>
</dbReference>
<dbReference type="PANTHER" id="PTHR33567">
    <property type="entry name" value="CHROMATE ION TRANSPORTER (EUROFUNG)"/>
    <property type="match status" value="1"/>
</dbReference>
<evidence type="ECO:0000256" key="6">
    <source>
        <dbReference type="ARBA" id="ARBA00023136"/>
    </source>
</evidence>
<evidence type="ECO:0000256" key="4">
    <source>
        <dbReference type="ARBA" id="ARBA00022692"/>
    </source>
</evidence>
<dbReference type="InterPro" id="IPR003370">
    <property type="entry name" value="Chromate_transpt"/>
</dbReference>
<dbReference type="InterPro" id="IPR014047">
    <property type="entry name" value="Chr_Tranpt_l_chain"/>
</dbReference>
<feature type="transmembrane region" description="Helical" evidence="7">
    <location>
        <begin position="399"/>
        <end position="419"/>
    </location>
</feature>
<dbReference type="GO" id="GO:0015109">
    <property type="term" value="F:chromate transmembrane transporter activity"/>
    <property type="evidence" value="ECO:0007669"/>
    <property type="project" value="InterPro"/>
</dbReference>
<keyword evidence="6 7" id="KW-0472">Membrane</keyword>
<comment type="caution">
    <text evidence="8">The sequence shown here is derived from an EMBL/GenBank/DDBJ whole genome shotgun (WGS) entry which is preliminary data.</text>
</comment>
<dbReference type="PANTHER" id="PTHR33567:SF3">
    <property type="entry name" value="CHROMATE ION TRANSPORTER (EUROFUNG)"/>
    <property type="match status" value="1"/>
</dbReference>
<feature type="transmembrane region" description="Helical" evidence="7">
    <location>
        <begin position="143"/>
        <end position="176"/>
    </location>
</feature>
<dbReference type="RefSeq" id="WP_003010266.1">
    <property type="nucleotide sequence ID" value="NZ_AOHC02000053.1"/>
</dbReference>
<evidence type="ECO:0000256" key="7">
    <source>
        <dbReference type="SAM" id="Phobius"/>
    </source>
</evidence>
<dbReference type="GO" id="GO:0005886">
    <property type="term" value="C:plasma membrane"/>
    <property type="evidence" value="ECO:0007669"/>
    <property type="project" value="UniProtKB-SubCell"/>
</dbReference>
<protein>
    <submittedName>
        <fullName evidence="8">Chromate transport protein</fullName>
    </submittedName>
</protein>
<comment type="subcellular location">
    <subcellularLocation>
        <location evidence="1">Cell membrane</location>
        <topology evidence="1">Multi-pass membrane protein</topology>
    </subcellularLocation>
</comment>
<feature type="transmembrane region" description="Helical" evidence="7">
    <location>
        <begin position="362"/>
        <end position="387"/>
    </location>
</feature>
<evidence type="ECO:0000313" key="9">
    <source>
        <dbReference type="Proteomes" id="UP000012313"/>
    </source>
</evidence>
<comment type="similarity">
    <text evidence="2">Belongs to the chromate ion transporter (CHR) (TC 2.A.51) family.</text>
</comment>
<evidence type="ECO:0000256" key="2">
    <source>
        <dbReference type="ARBA" id="ARBA00005262"/>
    </source>
</evidence>
<feature type="transmembrane region" description="Helical" evidence="7">
    <location>
        <begin position="440"/>
        <end position="458"/>
    </location>
</feature>
<keyword evidence="3" id="KW-1003">Cell membrane</keyword>
<dbReference type="Pfam" id="PF02417">
    <property type="entry name" value="Chromate_transp"/>
    <property type="match status" value="2"/>
</dbReference>
<evidence type="ECO:0000256" key="5">
    <source>
        <dbReference type="ARBA" id="ARBA00022989"/>
    </source>
</evidence>
<feature type="transmembrane region" description="Helical" evidence="7">
    <location>
        <begin position="289"/>
        <end position="310"/>
    </location>
</feature>
<feature type="transmembrane region" description="Helical" evidence="7">
    <location>
        <begin position="330"/>
        <end position="350"/>
    </location>
</feature>
<keyword evidence="4 7" id="KW-0812">Transmembrane</keyword>
<gene>
    <name evidence="8" type="ORF">LEP1GSC060_3722</name>
</gene>
<evidence type="ECO:0000256" key="1">
    <source>
        <dbReference type="ARBA" id="ARBA00004651"/>
    </source>
</evidence>
<dbReference type="STRING" id="1218598.LEP1GSC060_3722"/>
<dbReference type="PIRSF" id="PIRSF004810">
    <property type="entry name" value="ChrA"/>
    <property type="match status" value="1"/>
</dbReference>
<proteinExistence type="inferred from homology"/>
<reference evidence="8" key="1">
    <citation type="submission" date="2013-03" db="EMBL/GenBank/DDBJ databases">
        <authorList>
            <person name="Harkins D.M."/>
            <person name="Durkin A.S."/>
            <person name="Brinkac L.M."/>
            <person name="Haft D.H."/>
            <person name="Selengut J.D."/>
            <person name="Sanka R."/>
            <person name="DePew J."/>
            <person name="Purushe J."/>
            <person name="Hartskeerl R.A."/>
            <person name="Ahmed A."/>
            <person name="van der Linden H."/>
            <person name="Goris M.G.A."/>
            <person name="Vinetz J.M."/>
            <person name="Sutton G.G."/>
            <person name="Nierman W.C."/>
            <person name="Fouts D.E."/>
        </authorList>
    </citation>
    <scope>NUCLEOTIDE SEQUENCE [LARGE SCALE GENOMIC DNA]</scope>
    <source>
        <strain evidence="8">ICFT</strain>
    </source>
</reference>
<organism evidence="8 9">
    <name type="scientific">Leptospira weilii serovar Ranarum str. ICFT</name>
    <dbReference type="NCBI Taxonomy" id="1218598"/>
    <lineage>
        <taxon>Bacteria</taxon>
        <taxon>Pseudomonadati</taxon>
        <taxon>Spirochaetota</taxon>
        <taxon>Spirochaetia</taxon>
        <taxon>Leptospirales</taxon>
        <taxon>Leptospiraceae</taxon>
        <taxon>Leptospira</taxon>
    </lineage>
</organism>
<feature type="transmembrane region" description="Helical" evidence="7">
    <location>
        <begin position="79"/>
        <end position="102"/>
    </location>
</feature>